<comment type="subcellular location">
    <subcellularLocation>
        <location evidence="1">Nucleus</location>
    </subcellularLocation>
</comment>
<dbReference type="FunFam" id="1.10.10.60:FF:000002">
    <property type="entry name" value="Myb family transcription factor"/>
    <property type="match status" value="1"/>
</dbReference>
<evidence type="ECO:0000256" key="2">
    <source>
        <dbReference type="ARBA" id="ARBA00022473"/>
    </source>
</evidence>
<dbReference type="Pfam" id="PF00249">
    <property type="entry name" value="Myb_DNA-binding"/>
    <property type="match status" value="1"/>
</dbReference>
<dbReference type="STRING" id="1088818.A0A2I0ACJ9"/>
<evidence type="ECO:0000256" key="4">
    <source>
        <dbReference type="ARBA" id="ARBA00023015"/>
    </source>
</evidence>
<dbReference type="GO" id="GO:0010158">
    <property type="term" value="P:abaxial cell fate specification"/>
    <property type="evidence" value="ECO:0007669"/>
    <property type="project" value="InterPro"/>
</dbReference>
<evidence type="ECO:0000259" key="8">
    <source>
        <dbReference type="Pfam" id="PF00249"/>
    </source>
</evidence>
<dbReference type="InterPro" id="IPR001005">
    <property type="entry name" value="SANT/Myb"/>
</dbReference>
<dbReference type="GO" id="GO:0005634">
    <property type="term" value="C:nucleus"/>
    <property type="evidence" value="ECO:0007669"/>
    <property type="project" value="UniProtKB-SubCell"/>
</dbReference>
<dbReference type="AlphaFoldDB" id="A0A2I0ACJ9"/>
<dbReference type="EMBL" id="KZ451999">
    <property type="protein sequence ID" value="PKA53246.1"/>
    <property type="molecule type" value="Genomic_DNA"/>
</dbReference>
<dbReference type="Gene3D" id="1.10.10.60">
    <property type="entry name" value="Homeodomain-like"/>
    <property type="match status" value="1"/>
</dbReference>
<dbReference type="InterPro" id="IPR006447">
    <property type="entry name" value="Myb_dom_plants"/>
</dbReference>
<dbReference type="InterPro" id="IPR044847">
    <property type="entry name" value="KAN_fam"/>
</dbReference>
<keyword evidence="2" id="KW-0217">Developmental protein</keyword>
<feature type="compositionally biased region" description="Polar residues" evidence="7">
    <location>
        <begin position="240"/>
        <end position="259"/>
    </location>
</feature>
<feature type="domain" description="Myb-like" evidence="8">
    <location>
        <begin position="158"/>
        <end position="209"/>
    </location>
</feature>
<dbReference type="NCBIfam" id="TIGR01557">
    <property type="entry name" value="myb_SHAQKYF"/>
    <property type="match status" value="1"/>
</dbReference>
<dbReference type="OrthoDB" id="551907at2759"/>
<feature type="compositionally biased region" description="Polar residues" evidence="7">
    <location>
        <begin position="278"/>
        <end position="287"/>
    </location>
</feature>
<keyword evidence="6" id="KW-0539">Nucleus</keyword>
<feature type="compositionally biased region" description="Polar residues" evidence="7">
    <location>
        <begin position="300"/>
        <end position="309"/>
    </location>
</feature>
<dbReference type="GO" id="GO:0000976">
    <property type="term" value="F:transcription cis-regulatory region binding"/>
    <property type="evidence" value="ECO:0007669"/>
    <property type="project" value="InterPro"/>
</dbReference>
<evidence type="ECO:0000313" key="10">
    <source>
        <dbReference type="Proteomes" id="UP000236161"/>
    </source>
</evidence>
<evidence type="ECO:0000256" key="1">
    <source>
        <dbReference type="ARBA" id="ARBA00004123"/>
    </source>
</evidence>
<protein>
    <submittedName>
        <fullName evidence="9">Putative transcription factor KAN3</fullName>
    </submittedName>
</protein>
<dbReference type="SUPFAM" id="SSF46689">
    <property type="entry name" value="Homeodomain-like"/>
    <property type="match status" value="1"/>
</dbReference>
<dbReference type="PANTHER" id="PTHR31496">
    <property type="entry name" value="TRANSCRIPTION FACTOR KAN2-RELATED"/>
    <property type="match status" value="1"/>
</dbReference>
<feature type="region of interest" description="Disordered" evidence="7">
    <location>
        <begin position="230"/>
        <end position="259"/>
    </location>
</feature>
<evidence type="ECO:0000256" key="5">
    <source>
        <dbReference type="ARBA" id="ARBA00023163"/>
    </source>
</evidence>
<evidence type="ECO:0000256" key="6">
    <source>
        <dbReference type="ARBA" id="ARBA00023242"/>
    </source>
</evidence>
<evidence type="ECO:0000256" key="7">
    <source>
        <dbReference type="SAM" id="MobiDB-lite"/>
    </source>
</evidence>
<dbReference type="Proteomes" id="UP000236161">
    <property type="component" value="Unassembled WGS sequence"/>
</dbReference>
<proteinExistence type="predicted"/>
<evidence type="ECO:0000256" key="3">
    <source>
        <dbReference type="ARBA" id="ARBA00022782"/>
    </source>
</evidence>
<dbReference type="InterPro" id="IPR009057">
    <property type="entry name" value="Homeodomain-like_sf"/>
</dbReference>
<keyword evidence="5" id="KW-0804">Transcription</keyword>
<dbReference type="GO" id="GO:0006355">
    <property type="term" value="P:regulation of DNA-templated transcription"/>
    <property type="evidence" value="ECO:0007669"/>
    <property type="project" value="InterPro"/>
</dbReference>
<keyword evidence="3" id="KW-0221">Differentiation</keyword>
<name>A0A2I0ACJ9_9ASPA</name>
<sequence length="324" mass="35964">MELFPAQPDLSLQICPPTSSRWGSSTEEIIDFGFWRRTQSSNSAASPPLLSTTVLPQSNFAGASGHSFADLSLSNSTFSHHHHPPFLHESYGQDLLSLRPIRGIPVYHSPPSFHPLPPHHLCEPAMAANSYSLPFPRPSSSSRLLPRFPAKRGIRAPRMRWTSTLHARFIHAVELLGGHQRATPKSVLELMDVKDLTLAHVKSHLQMYRTVKTTDKATLSGQLTEPIEMFDDDFPDLNSARGSDQSSLQNGKNSTNSYGLWRNSSSRGGFFHDKPKDYSTTGSISSLESEKQSRSFEMSDLNSPSVSETSLKKPNLEFTLGRSH</sequence>
<accession>A0A2I0ACJ9</accession>
<feature type="region of interest" description="Disordered" evidence="7">
    <location>
        <begin position="271"/>
        <end position="324"/>
    </location>
</feature>
<keyword evidence="4" id="KW-0805">Transcription regulation</keyword>
<reference evidence="9 10" key="1">
    <citation type="journal article" date="2017" name="Nature">
        <title>The Apostasia genome and the evolution of orchids.</title>
        <authorList>
            <person name="Zhang G.Q."/>
            <person name="Liu K.W."/>
            <person name="Li Z."/>
            <person name="Lohaus R."/>
            <person name="Hsiao Y.Y."/>
            <person name="Niu S.C."/>
            <person name="Wang J.Y."/>
            <person name="Lin Y.C."/>
            <person name="Xu Q."/>
            <person name="Chen L.J."/>
            <person name="Yoshida K."/>
            <person name="Fujiwara S."/>
            <person name="Wang Z.W."/>
            <person name="Zhang Y.Q."/>
            <person name="Mitsuda N."/>
            <person name="Wang M."/>
            <person name="Liu G.H."/>
            <person name="Pecoraro L."/>
            <person name="Huang H.X."/>
            <person name="Xiao X.J."/>
            <person name="Lin M."/>
            <person name="Wu X.Y."/>
            <person name="Wu W.L."/>
            <person name="Chen Y.Y."/>
            <person name="Chang S.B."/>
            <person name="Sakamoto S."/>
            <person name="Ohme-Takagi M."/>
            <person name="Yagi M."/>
            <person name="Zeng S.J."/>
            <person name="Shen C.Y."/>
            <person name="Yeh C.M."/>
            <person name="Luo Y.B."/>
            <person name="Tsai W.C."/>
            <person name="Van de Peer Y."/>
            <person name="Liu Z.J."/>
        </authorList>
    </citation>
    <scope>NUCLEOTIDE SEQUENCE [LARGE SCALE GENOMIC DNA]</scope>
    <source>
        <strain evidence="10">cv. Shenzhen</strain>
        <tissue evidence="9">Stem</tissue>
    </source>
</reference>
<keyword evidence="10" id="KW-1185">Reference proteome</keyword>
<dbReference type="PANTHER" id="PTHR31496:SF3">
    <property type="entry name" value="TRANSCRIPTION REPRESSOR KAN1"/>
    <property type="match status" value="1"/>
</dbReference>
<evidence type="ECO:0000313" key="9">
    <source>
        <dbReference type="EMBL" id="PKA53246.1"/>
    </source>
</evidence>
<organism evidence="9 10">
    <name type="scientific">Apostasia shenzhenica</name>
    <dbReference type="NCBI Taxonomy" id="1088818"/>
    <lineage>
        <taxon>Eukaryota</taxon>
        <taxon>Viridiplantae</taxon>
        <taxon>Streptophyta</taxon>
        <taxon>Embryophyta</taxon>
        <taxon>Tracheophyta</taxon>
        <taxon>Spermatophyta</taxon>
        <taxon>Magnoliopsida</taxon>
        <taxon>Liliopsida</taxon>
        <taxon>Asparagales</taxon>
        <taxon>Orchidaceae</taxon>
        <taxon>Apostasioideae</taxon>
        <taxon>Apostasia</taxon>
    </lineage>
</organism>
<gene>
    <name evidence="9" type="primary">KAN3</name>
    <name evidence="9" type="ORF">AXF42_Ash009976</name>
</gene>